<evidence type="ECO:0000313" key="1">
    <source>
        <dbReference type="EMBL" id="GLW73644.1"/>
    </source>
</evidence>
<evidence type="ECO:0000313" key="2">
    <source>
        <dbReference type="Proteomes" id="UP001165041"/>
    </source>
</evidence>
<dbReference type="EMBL" id="BSSA01000027">
    <property type="protein sequence ID" value="GLW73644.1"/>
    <property type="molecule type" value="Genomic_DNA"/>
</dbReference>
<proteinExistence type="predicted"/>
<dbReference type="Proteomes" id="UP001165041">
    <property type="component" value="Unassembled WGS sequence"/>
</dbReference>
<dbReference type="RefSeq" id="WP_285739380.1">
    <property type="nucleotide sequence ID" value="NZ_BSSA01000027.1"/>
</dbReference>
<reference evidence="1" key="1">
    <citation type="submission" date="2023-02" db="EMBL/GenBank/DDBJ databases">
        <title>Kitasatospora phosalacinea NBRC 14627.</title>
        <authorList>
            <person name="Ichikawa N."/>
            <person name="Sato H."/>
            <person name="Tonouchi N."/>
        </authorList>
    </citation>
    <scope>NUCLEOTIDE SEQUENCE</scope>
    <source>
        <strain evidence="1">NBRC 14627</strain>
    </source>
</reference>
<sequence>MAPTSRALLARQWEQLKFSTAVEARSWASLLGVYNAPLAGQCRDGGLDLNILHLRIEGMTLARRLRAGESFGSVRARAVRYQQESEES</sequence>
<protein>
    <submittedName>
        <fullName evidence="1">Uncharacterized protein</fullName>
    </submittedName>
</protein>
<accession>A0A9W6QEM8</accession>
<organism evidence="1 2">
    <name type="scientific">Kitasatospora phosalacinea</name>
    <dbReference type="NCBI Taxonomy" id="2065"/>
    <lineage>
        <taxon>Bacteria</taxon>
        <taxon>Bacillati</taxon>
        <taxon>Actinomycetota</taxon>
        <taxon>Actinomycetes</taxon>
        <taxon>Kitasatosporales</taxon>
        <taxon>Streptomycetaceae</taxon>
        <taxon>Kitasatospora</taxon>
    </lineage>
</organism>
<comment type="caution">
    <text evidence="1">The sequence shown here is derived from an EMBL/GenBank/DDBJ whole genome shotgun (WGS) entry which is preliminary data.</text>
</comment>
<name>A0A9W6QEM8_9ACTN</name>
<dbReference type="AlphaFoldDB" id="A0A9W6QEM8"/>
<gene>
    <name evidence="1" type="ORF">Kpho02_59430</name>
</gene>